<dbReference type="NCBIfam" id="NF045797">
    <property type="entry name" value="DsrO"/>
    <property type="match status" value="1"/>
</dbReference>
<feature type="domain" description="4Fe-4S ferredoxin-type" evidence="5">
    <location>
        <begin position="134"/>
        <end position="163"/>
    </location>
</feature>
<feature type="domain" description="4Fe-4S ferredoxin-type" evidence="5">
    <location>
        <begin position="102"/>
        <end position="133"/>
    </location>
</feature>
<reference evidence="6 7" key="1">
    <citation type="submission" date="2017-07" db="EMBL/GenBank/DDBJ databases">
        <title>Complete genome sequence of Oryzomicrobium terrae TPP412.</title>
        <authorList>
            <person name="Chiu L.-W."/>
            <person name="Lo K.-J."/>
            <person name="Tsai Y.-M."/>
            <person name="Lin S.-S."/>
            <person name="Kuo C.-H."/>
            <person name="Liu C.-T."/>
        </authorList>
    </citation>
    <scope>NUCLEOTIDE SEQUENCE [LARGE SCALE GENOMIC DNA]</scope>
    <source>
        <strain evidence="6 7">TPP412</strain>
    </source>
</reference>
<name>A0A5C1E579_9RHOO</name>
<dbReference type="InterPro" id="IPR050954">
    <property type="entry name" value="ET_IronSulfur_Cluster-Binding"/>
</dbReference>
<evidence type="ECO:0000256" key="4">
    <source>
        <dbReference type="ARBA" id="ARBA00023014"/>
    </source>
</evidence>
<dbReference type="PROSITE" id="PS51318">
    <property type="entry name" value="TAT"/>
    <property type="match status" value="1"/>
</dbReference>
<proteinExistence type="predicted"/>
<dbReference type="CDD" id="cd10551">
    <property type="entry name" value="PsrB"/>
    <property type="match status" value="1"/>
</dbReference>
<evidence type="ECO:0000313" key="6">
    <source>
        <dbReference type="EMBL" id="QEL64086.1"/>
    </source>
</evidence>
<dbReference type="AlphaFoldDB" id="A0A5C1E579"/>
<gene>
    <name evidence="6" type="primary">padC</name>
    <name evidence="6" type="ORF">OTERR_06100</name>
</gene>
<accession>A0A5C1E579</accession>
<dbReference type="RefSeq" id="WP_054621049.1">
    <property type="nucleotide sequence ID" value="NZ_CP022579.1"/>
</dbReference>
<evidence type="ECO:0000256" key="1">
    <source>
        <dbReference type="ARBA" id="ARBA00022485"/>
    </source>
</evidence>
<dbReference type="InterPro" id="IPR017896">
    <property type="entry name" value="4Fe4S_Fe-S-bd"/>
</dbReference>
<dbReference type="KEGG" id="otr:OTERR_06100"/>
<keyword evidence="4" id="KW-0411">Iron-sulfur</keyword>
<evidence type="ECO:0000313" key="7">
    <source>
        <dbReference type="Proteomes" id="UP000323671"/>
    </source>
</evidence>
<dbReference type="InterPro" id="IPR006311">
    <property type="entry name" value="TAT_signal"/>
</dbReference>
<organism evidence="6 7">
    <name type="scientific">Oryzomicrobium terrae</name>
    <dbReference type="NCBI Taxonomy" id="1735038"/>
    <lineage>
        <taxon>Bacteria</taxon>
        <taxon>Pseudomonadati</taxon>
        <taxon>Pseudomonadota</taxon>
        <taxon>Betaproteobacteria</taxon>
        <taxon>Rhodocyclales</taxon>
        <taxon>Rhodocyclaceae</taxon>
        <taxon>Oryzomicrobium</taxon>
    </lineage>
</organism>
<keyword evidence="2" id="KW-0479">Metal-binding</keyword>
<dbReference type="GO" id="GO:0051539">
    <property type="term" value="F:4 iron, 4 sulfur cluster binding"/>
    <property type="evidence" value="ECO:0007669"/>
    <property type="project" value="UniProtKB-KW"/>
</dbReference>
<sequence>MHDLPCSSPGPGGDAPDCRRRAFLKVLPAITAGAASLAALPAEAASDNAKPHWGMLVDARQCIGCQACTVACIMENVVPEGSFRTVVSTYAVTTGEGAAAVTGTHVLPRLCNHCDNPPCVPVCPVGATFKREDGAVLVDGERCVGCAYCVQACPYDARFINHHTGKADKCTFCSHRVEAGLLPACVETCVGGARVFGDLNDPKSEIRRLMADAQDELKVLKPEQGTRPQVFYIGLDDRLQGKVDGTQTPALSGLTWQPKSHGG</sequence>
<dbReference type="EMBL" id="CP022579">
    <property type="protein sequence ID" value="QEL64086.1"/>
    <property type="molecule type" value="Genomic_DNA"/>
</dbReference>
<dbReference type="Gene3D" id="3.30.70.20">
    <property type="match status" value="2"/>
</dbReference>
<evidence type="ECO:0000256" key="3">
    <source>
        <dbReference type="ARBA" id="ARBA00023004"/>
    </source>
</evidence>
<evidence type="ECO:0000259" key="5">
    <source>
        <dbReference type="PROSITE" id="PS51379"/>
    </source>
</evidence>
<dbReference type="PROSITE" id="PS51379">
    <property type="entry name" value="4FE4S_FER_2"/>
    <property type="match status" value="3"/>
</dbReference>
<dbReference type="SUPFAM" id="SSF54862">
    <property type="entry name" value="4Fe-4S ferredoxins"/>
    <property type="match status" value="1"/>
</dbReference>
<keyword evidence="7" id="KW-1185">Reference proteome</keyword>
<evidence type="ECO:0000256" key="2">
    <source>
        <dbReference type="ARBA" id="ARBA00022723"/>
    </source>
</evidence>
<keyword evidence="1" id="KW-0004">4Fe-4S</keyword>
<dbReference type="Pfam" id="PF13247">
    <property type="entry name" value="Fer4_11"/>
    <property type="match status" value="1"/>
</dbReference>
<dbReference type="GO" id="GO:0046872">
    <property type="term" value="F:metal ion binding"/>
    <property type="evidence" value="ECO:0007669"/>
    <property type="project" value="UniProtKB-KW"/>
</dbReference>
<feature type="domain" description="4Fe-4S ferredoxin-type" evidence="5">
    <location>
        <begin position="53"/>
        <end position="82"/>
    </location>
</feature>
<dbReference type="Proteomes" id="UP000323671">
    <property type="component" value="Chromosome"/>
</dbReference>
<dbReference type="InterPro" id="IPR054822">
    <property type="entry name" value="DsrO-like"/>
</dbReference>
<dbReference type="PANTHER" id="PTHR43177:SF9">
    <property type="entry name" value="PROTEIN NRFC"/>
    <property type="match status" value="1"/>
</dbReference>
<protein>
    <submittedName>
        <fullName evidence="6">Phenylacetyl-CoA acceptor oxidoreductase</fullName>
    </submittedName>
</protein>
<keyword evidence="3" id="KW-0408">Iron</keyword>
<dbReference type="PANTHER" id="PTHR43177">
    <property type="entry name" value="PROTEIN NRFC"/>
    <property type="match status" value="1"/>
</dbReference>
<dbReference type="InterPro" id="IPR017900">
    <property type="entry name" value="4Fe4S_Fe_S_CS"/>
</dbReference>
<dbReference type="PROSITE" id="PS00198">
    <property type="entry name" value="4FE4S_FER_1"/>
    <property type="match status" value="1"/>
</dbReference>